<protein>
    <submittedName>
        <fullName evidence="3">Class I SAM-dependent methyltransferase</fullName>
    </submittedName>
</protein>
<dbReference type="GO" id="GO:0032259">
    <property type="term" value="P:methylation"/>
    <property type="evidence" value="ECO:0007669"/>
    <property type="project" value="UniProtKB-KW"/>
</dbReference>
<dbReference type="PANTHER" id="PTHR43861">
    <property type="entry name" value="TRANS-ACONITATE 2-METHYLTRANSFERASE-RELATED"/>
    <property type="match status" value="1"/>
</dbReference>
<dbReference type="Pfam" id="PF13649">
    <property type="entry name" value="Methyltransf_25"/>
    <property type="match status" value="1"/>
</dbReference>
<gene>
    <name evidence="3" type="ORF">JY572_02730</name>
</gene>
<keyword evidence="1" id="KW-0808">Transferase</keyword>
<name>A0ABX7N8P8_9BACT</name>
<dbReference type="InterPro" id="IPR041698">
    <property type="entry name" value="Methyltransf_25"/>
</dbReference>
<dbReference type="SUPFAM" id="SSF53335">
    <property type="entry name" value="S-adenosyl-L-methionine-dependent methyltransferases"/>
    <property type="match status" value="1"/>
</dbReference>
<dbReference type="Proteomes" id="UP000663090">
    <property type="component" value="Chromosome"/>
</dbReference>
<keyword evidence="3" id="KW-0489">Methyltransferase</keyword>
<evidence type="ECO:0000313" key="3">
    <source>
        <dbReference type="EMBL" id="QSQ15018.1"/>
    </source>
</evidence>
<dbReference type="CDD" id="cd02440">
    <property type="entry name" value="AdoMet_MTases"/>
    <property type="match status" value="1"/>
</dbReference>
<dbReference type="InterPro" id="IPR029063">
    <property type="entry name" value="SAM-dependent_MTases_sf"/>
</dbReference>
<dbReference type="Gene3D" id="3.40.50.150">
    <property type="entry name" value="Vaccinia Virus protein VP39"/>
    <property type="match status" value="1"/>
</dbReference>
<sequence>MAMEIQWEAQARALFQDLMGKGPPEAFKDSASAAIEREAERGARARGVNQIEREDVARACLHVAPPAFRPRVMKNLAAHGLDGNAFLPPDKQVAAPPAAPKKLEDSYDSEWDRVHARLAGHREEVSRIYAMKKRTGPLRVLDLACGTGKHLQEFARDGHVCHGVDQQGWKLDKAAEQARAQGLDIAFTNADLKTLALSGTFDLVVCLYAMSTMTSDEDARATLDVARRHLAEDGLFVFNVINKAANTDPNAPMYRSVHVEHHLRDYTFEEVVELLRGAGLEPGPTQSSTVLDVKDLDLFIAARHGSAPHGK</sequence>
<dbReference type="RefSeq" id="WP_206716760.1">
    <property type="nucleotide sequence ID" value="NZ_CP071091.1"/>
</dbReference>
<dbReference type="GO" id="GO:0008168">
    <property type="term" value="F:methyltransferase activity"/>
    <property type="evidence" value="ECO:0007669"/>
    <property type="project" value="UniProtKB-KW"/>
</dbReference>
<feature type="domain" description="Methyltransferase" evidence="2">
    <location>
        <begin position="140"/>
        <end position="234"/>
    </location>
</feature>
<proteinExistence type="predicted"/>
<organism evidence="3 4">
    <name type="scientific">Myxococcus landrumensis</name>
    <dbReference type="NCBI Taxonomy" id="2813577"/>
    <lineage>
        <taxon>Bacteria</taxon>
        <taxon>Pseudomonadati</taxon>
        <taxon>Myxococcota</taxon>
        <taxon>Myxococcia</taxon>
        <taxon>Myxococcales</taxon>
        <taxon>Cystobacterineae</taxon>
        <taxon>Myxococcaceae</taxon>
        <taxon>Myxococcus</taxon>
    </lineage>
</organism>
<evidence type="ECO:0000256" key="1">
    <source>
        <dbReference type="ARBA" id="ARBA00022679"/>
    </source>
</evidence>
<reference evidence="3 4" key="1">
    <citation type="submission" date="2021-02" db="EMBL/GenBank/DDBJ databases">
        <title>De Novo genome assembly of isolated myxobacteria.</title>
        <authorList>
            <person name="Stevens D.C."/>
        </authorList>
    </citation>
    <scope>NUCLEOTIDE SEQUENCE [LARGE SCALE GENOMIC DNA]</scope>
    <source>
        <strain evidence="3 4">SCHIC003</strain>
    </source>
</reference>
<dbReference type="EMBL" id="CP071091">
    <property type="protein sequence ID" value="QSQ15018.1"/>
    <property type="molecule type" value="Genomic_DNA"/>
</dbReference>
<evidence type="ECO:0000259" key="2">
    <source>
        <dbReference type="Pfam" id="PF13649"/>
    </source>
</evidence>
<keyword evidence="4" id="KW-1185">Reference proteome</keyword>
<evidence type="ECO:0000313" key="4">
    <source>
        <dbReference type="Proteomes" id="UP000663090"/>
    </source>
</evidence>
<accession>A0ABX7N8P8</accession>